<protein>
    <submittedName>
        <fullName evidence="1">Uncharacterized protein</fullName>
    </submittedName>
</protein>
<dbReference type="EMBL" id="FQXV01000022">
    <property type="protein sequence ID" value="SHI23938.1"/>
    <property type="molecule type" value="Genomic_DNA"/>
</dbReference>
<dbReference type="Proteomes" id="UP000183995">
    <property type="component" value="Unassembled WGS sequence"/>
</dbReference>
<evidence type="ECO:0000313" key="1">
    <source>
        <dbReference type="EMBL" id="SHI23938.1"/>
    </source>
</evidence>
<dbReference type="OrthoDB" id="1711141at2"/>
<proteinExistence type="predicted"/>
<name>A0A1M5ZIF1_9FIRM</name>
<evidence type="ECO:0000313" key="2">
    <source>
        <dbReference type="Proteomes" id="UP000183995"/>
    </source>
</evidence>
<keyword evidence="2" id="KW-1185">Reference proteome</keyword>
<sequence length="85" mass="9352">MYYLLLAVILISAAVFLIVRRGPGRAHKRPVRAAGKRVPANTVFSARPERAIICPRCGTAQSREQDSCRSCGVGFIFLSETNRFG</sequence>
<gene>
    <name evidence="1" type="ORF">SAMN02745823_03788</name>
</gene>
<dbReference type="RefSeq" id="WP_073083120.1">
    <property type="nucleotide sequence ID" value="NZ_FQXV01000022.1"/>
</dbReference>
<dbReference type="AlphaFoldDB" id="A0A1M5ZIF1"/>
<reference evidence="1 2" key="1">
    <citation type="submission" date="2016-11" db="EMBL/GenBank/DDBJ databases">
        <authorList>
            <person name="Jaros S."/>
            <person name="Januszkiewicz K."/>
            <person name="Wedrychowicz H."/>
        </authorList>
    </citation>
    <scope>NUCLEOTIDE SEQUENCE [LARGE SCALE GENOMIC DNA]</scope>
    <source>
        <strain evidence="1 2">DSM 10068</strain>
    </source>
</reference>
<organism evidence="1 2">
    <name type="scientific">Sporobacter termitidis DSM 10068</name>
    <dbReference type="NCBI Taxonomy" id="1123282"/>
    <lineage>
        <taxon>Bacteria</taxon>
        <taxon>Bacillati</taxon>
        <taxon>Bacillota</taxon>
        <taxon>Clostridia</taxon>
        <taxon>Eubacteriales</taxon>
        <taxon>Oscillospiraceae</taxon>
        <taxon>Sporobacter</taxon>
    </lineage>
</organism>
<accession>A0A1M5ZIF1</accession>